<gene>
    <name evidence="2" type="ORF">QBC40DRAFT_320121</name>
</gene>
<reference evidence="2" key="1">
    <citation type="journal article" date="2023" name="Mol. Phylogenet. Evol.">
        <title>Genome-scale phylogeny and comparative genomics of the fungal order Sordariales.</title>
        <authorList>
            <person name="Hensen N."/>
            <person name="Bonometti L."/>
            <person name="Westerberg I."/>
            <person name="Brannstrom I.O."/>
            <person name="Guillou S."/>
            <person name="Cros-Aarteil S."/>
            <person name="Calhoun S."/>
            <person name="Haridas S."/>
            <person name="Kuo A."/>
            <person name="Mondo S."/>
            <person name="Pangilinan J."/>
            <person name="Riley R."/>
            <person name="LaButti K."/>
            <person name="Andreopoulos B."/>
            <person name="Lipzen A."/>
            <person name="Chen C."/>
            <person name="Yan M."/>
            <person name="Daum C."/>
            <person name="Ng V."/>
            <person name="Clum A."/>
            <person name="Steindorff A."/>
            <person name="Ohm R.A."/>
            <person name="Martin F."/>
            <person name="Silar P."/>
            <person name="Natvig D.O."/>
            <person name="Lalanne C."/>
            <person name="Gautier V."/>
            <person name="Ament-Velasquez S.L."/>
            <person name="Kruys A."/>
            <person name="Hutchinson M.I."/>
            <person name="Powell A.J."/>
            <person name="Barry K."/>
            <person name="Miller A.N."/>
            <person name="Grigoriev I.V."/>
            <person name="Debuchy R."/>
            <person name="Gladieux P."/>
            <person name="Hiltunen Thoren M."/>
            <person name="Johannesson H."/>
        </authorList>
    </citation>
    <scope>NUCLEOTIDE SEQUENCE</scope>
    <source>
        <strain evidence="2">CBS 315.58</strain>
    </source>
</reference>
<dbReference type="InterPro" id="IPR001229">
    <property type="entry name" value="Jacalin-like_lectin_dom"/>
</dbReference>
<comment type="caution">
    <text evidence="2">The sequence shown here is derived from an EMBL/GenBank/DDBJ whole genome shotgun (WGS) entry which is preliminary data.</text>
</comment>
<dbReference type="Proteomes" id="UP001303160">
    <property type="component" value="Unassembled WGS sequence"/>
</dbReference>
<dbReference type="InterPro" id="IPR036404">
    <property type="entry name" value="Jacalin-like_lectin_dom_sf"/>
</dbReference>
<dbReference type="Pfam" id="PF01419">
    <property type="entry name" value="Jacalin"/>
    <property type="match status" value="1"/>
</dbReference>
<sequence>MNISGSLSIKTATIGGKANGSYVDSDKFKASDLNFHLQVKVTNQIHEPPEYSIFNKISNVEKHEFPEVYGDCFISGWEEGGELNAVISMKVHDKSKIFEIKAGLEAEMSTPTVSGSIKADFAMEKNKLSKETETTISVNWSGGGSIKDPTKDWTIQTLKEAAAAFPDLVAVTPQRTYAILTNAGIYTRALLDHYMDYKAMWKDISSATYELKGGRATIEMARPGEETYALATIQPLPANQVDAKAFGVKPAGKALPPATPTDPTERDKLALESQALVAQQENHLCGEDHDHAPEPIRFPVFSPNFAGLIHARKVCRFEMAKIVNEVDLVAKNPKLSTDTRRDAYFLNPLIFEQLLPIVRSLSPDSAKLRVKDPNAAILLGYVPPVEEADALAPAVLANDLETLDATFRPNRISVWSQDQVIHGLRVHYAKNVVKSHGTCSGDASHVWALASDGSEIIVEVGVREGIDASGQTVISSISMATSNLRGFFSFSYNGGGDADEKKKPVVPCTLGVVWSKDVFVPVPTAALSTPICRNLLGLGASLRENIRRYKTLASYASYSDKFLMGRSAAALVAPSATAVSNEAGTKAFNALDFIDMDWTIKNIAFALAEGGKLAGLRVTYTNGRVVEHGTFEKQVWSCDVKSDLVIARITAGRAAAGEGEGYVDTVEFVRAEDAQTKKAAAWPLQVSTLRYLGEGSERVCADVCEVVEQAPRLGGNARWTIRGFYGEHECGVVSRLGVIWGRG</sequence>
<reference evidence="2" key="2">
    <citation type="submission" date="2023-05" db="EMBL/GenBank/DDBJ databases">
        <authorList>
            <consortium name="Lawrence Berkeley National Laboratory"/>
            <person name="Steindorff A."/>
            <person name="Hensen N."/>
            <person name="Bonometti L."/>
            <person name="Westerberg I."/>
            <person name="Brannstrom I.O."/>
            <person name="Guillou S."/>
            <person name="Cros-Aarteil S."/>
            <person name="Calhoun S."/>
            <person name="Haridas S."/>
            <person name="Kuo A."/>
            <person name="Mondo S."/>
            <person name="Pangilinan J."/>
            <person name="Riley R."/>
            <person name="Labutti K."/>
            <person name="Andreopoulos B."/>
            <person name="Lipzen A."/>
            <person name="Chen C."/>
            <person name="Yanf M."/>
            <person name="Daum C."/>
            <person name="Ng V."/>
            <person name="Clum A."/>
            <person name="Ohm R."/>
            <person name="Martin F."/>
            <person name="Silar P."/>
            <person name="Natvig D."/>
            <person name="Lalanne C."/>
            <person name="Gautier V."/>
            <person name="Ament-Velasquez S.L."/>
            <person name="Kruys A."/>
            <person name="Hutchinson M.I."/>
            <person name="Powell A.J."/>
            <person name="Barry K."/>
            <person name="Miller A.N."/>
            <person name="Grigoriev I.V."/>
            <person name="Debuchy R."/>
            <person name="Gladieux P."/>
            <person name="Thoren M.H."/>
            <person name="Johannesson H."/>
        </authorList>
    </citation>
    <scope>NUCLEOTIDE SEQUENCE</scope>
    <source>
        <strain evidence="2">CBS 315.58</strain>
    </source>
</reference>
<accession>A0AAN7B059</accession>
<feature type="domain" description="Jacalin-type lectin" evidence="1">
    <location>
        <begin position="410"/>
        <end position="493"/>
    </location>
</feature>
<dbReference type="AlphaFoldDB" id="A0AAN7B059"/>
<keyword evidence="3" id="KW-1185">Reference proteome</keyword>
<dbReference type="Gene3D" id="2.100.10.30">
    <property type="entry name" value="Jacalin-like lectin domain"/>
    <property type="match status" value="1"/>
</dbReference>
<evidence type="ECO:0000313" key="2">
    <source>
        <dbReference type="EMBL" id="KAK4205404.1"/>
    </source>
</evidence>
<dbReference type="EMBL" id="MU863876">
    <property type="protein sequence ID" value="KAK4205404.1"/>
    <property type="molecule type" value="Genomic_DNA"/>
</dbReference>
<evidence type="ECO:0000259" key="1">
    <source>
        <dbReference type="Pfam" id="PF01419"/>
    </source>
</evidence>
<organism evidence="2 3">
    <name type="scientific">Triangularia verruculosa</name>
    <dbReference type="NCBI Taxonomy" id="2587418"/>
    <lineage>
        <taxon>Eukaryota</taxon>
        <taxon>Fungi</taxon>
        <taxon>Dikarya</taxon>
        <taxon>Ascomycota</taxon>
        <taxon>Pezizomycotina</taxon>
        <taxon>Sordariomycetes</taxon>
        <taxon>Sordariomycetidae</taxon>
        <taxon>Sordariales</taxon>
        <taxon>Podosporaceae</taxon>
        <taxon>Triangularia</taxon>
    </lineage>
</organism>
<evidence type="ECO:0000313" key="3">
    <source>
        <dbReference type="Proteomes" id="UP001303160"/>
    </source>
</evidence>
<name>A0AAN7B059_9PEZI</name>
<protein>
    <recommendedName>
        <fullName evidence="1">Jacalin-type lectin domain-containing protein</fullName>
    </recommendedName>
</protein>
<proteinExistence type="predicted"/>